<evidence type="ECO:0000256" key="2">
    <source>
        <dbReference type="ARBA" id="ARBA00007430"/>
    </source>
</evidence>
<evidence type="ECO:0000313" key="9">
    <source>
        <dbReference type="Proteomes" id="UP000177794"/>
    </source>
</evidence>
<feature type="transmembrane region" description="Helical" evidence="7">
    <location>
        <begin position="145"/>
        <end position="165"/>
    </location>
</feature>
<evidence type="ECO:0000256" key="4">
    <source>
        <dbReference type="ARBA" id="ARBA00022692"/>
    </source>
</evidence>
<evidence type="ECO:0000256" key="6">
    <source>
        <dbReference type="ARBA" id="ARBA00023136"/>
    </source>
</evidence>
<protein>
    <submittedName>
        <fullName evidence="8">Uncharacterized protein</fullName>
    </submittedName>
</protein>
<gene>
    <name evidence="8" type="ORF">A3E15_01360</name>
</gene>
<evidence type="ECO:0000256" key="7">
    <source>
        <dbReference type="SAM" id="Phobius"/>
    </source>
</evidence>
<dbReference type="AlphaFoldDB" id="A0A1F8AYM3"/>
<feature type="transmembrane region" description="Helical" evidence="7">
    <location>
        <begin position="171"/>
        <end position="191"/>
    </location>
</feature>
<keyword evidence="6 7" id="KW-0472">Membrane</keyword>
<evidence type="ECO:0000256" key="3">
    <source>
        <dbReference type="ARBA" id="ARBA00022475"/>
    </source>
</evidence>
<dbReference type="PANTHER" id="PTHR30250">
    <property type="entry name" value="PST FAMILY PREDICTED COLANIC ACID TRANSPORTER"/>
    <property type="match status" value="1"/>
</dbReference>
<evidence type="ECO:0000313" key="8">
    <source>
        <dbReference type="EMBL" id="OGM56328.1"/>
    </source>
</evidence>
<reference evidence="8 9" key="1">
    <citation type="journal article" date="2016" name="Nat. Commun.">
        <title>Thousands of microbial genomes shed light on interconnected biogeochemical processes in an aquifer system.</title>
        <authorList>
            <person name="Anantharaman K."/>
            <person name="Brown C.T."/>
            <person name="Hug L.A."/>
            <person name="Sharon I."/>
            <person name="Castelle C.J."/>
            <person name="Probst A.J."/>
            <person name="Thomas B.C."/>
            <person name="Singh A."/>
            <person name="Wilkins M.J."/>
            <person name="Karaoz U."/>
            <person name="Brodie E.L."/>
            <person name="Williams K.H."/>
            <person name="Hubbard S.S."/>
            <person name="Banfield J.F."/>
        </authorList>
    </citation>
    <scope>NUCLEOTIDE SEQUENCE [LARGE SCALE GENOMIC DNA]</scope>
</reference>
<comment type="similarity">
    <text evidence="2">Belongs to the polysaccharide synthase family.</text>
</comment>
<dbReference type="EMBL" id="MGGX01000007">
    <property type="protein sequence ID" value="OGM56328.1"/>
    <property type="molecule type" value="Genomic_DNA"/>
</dbReference>
<organism evidence="8 9">
    <name type="scientific">Candidatus Woesebacteria bacterium RIFCSPHIGHO2_12_FULL_42_9</name>
    <dbReference type="NCBI Taxonomy" id="1802511"/>
    <lineage>
        <taxon>Bacteria</taxon>
        <taxon>Candidatus Woeseibacteriota</taxon>
    </lineage>
</organism>
<feature type="transmembrane region" description="Helical" evidence="7">
    <location>
        <begin position="353"/>
        <end position="372"/>
    </location>
</feature>
<dbReference type="Pfam" id="PF13440">
    <property type="entry name" value="Polysacc_synt_3"/>
    <property type="match status" value="1"/>
</dbReference>
<dbReference type="CDD" id="cd13127">
    <property type="entry name" value="MATE_tuaB_like"/>
    <property type="match status" value="1"/>
</dbReference>
<keyword evidence="4 7" id="KW-0812">Transmembrane</keyword>
<sequence length="408" mass="44530">MGYITEIVRGVSWLGGLKAVSRLVAFVKTGILARVLVPAQFGLFGIASLVLELLEILTETGINVVLMQEKRGLNSYINTAWIVSIIRGFLIATALLIASPLIVRFFNSPETYRLLFLMAFVPVIRGFINPAEVKFVKELMFKKEFIFRFSIFIFDSAVAISLALFTHSAASLIYGLIAGAILEVILSFILIKPTPRILFERKKFSEVVNRGKWLTGAGIFNYFFTHGDDIVVGKLLGTYPLGIYQVAYRISTLPITEISDVVGKVTFPVYVRISEDKKRLTSAFFKSLTGVCLIVIPFATALFLFPRQIILLVLGANWIEAVGVLKILAIFGGVKAISNTVFALLLSLGKQKYVTLITFVGILGLGASIIPLVKAFGITGAAISALIGAILAIPVAIYAVRKAIGEIK</sequence>
<comment type="subcellular location">
    <subcellularLocation>
        <location evidence="1">Cell membrane</location>
        <topology evidence="1">Multi-pass membrane protein</topology>
    </subcellularLocation>
</comment>
<feature type="transmembrane region" description="Helical" evidence="7">
    <location>
        <begin position="325"/>
        <end position="346"/>
    </location>
</feature>
<evidence type="ECO:0000256" key="5">
    <source>
        <dbReference type="ARBA" id="ARBA00022989"/>
    </source>
</evidence>
<feature type="transmembrane region" description="Helical" evidence="7">
    <location>
        <begin position="283"/>
        <end position="305"/>
    </location>
</feature>
<dbReference type="InterPro" id="IPR050833">
    <property type="entry name" value="Poly_Biosynth_Transport"/>
</dbReference>
<evidence type="ECO:0000256" key="1">
    <source>
        <dbReference type="ARBA" id="ARBA00004651"/>
    </source>
</evidence>
<feature type="transmembrane region" description="Helical" evidence="7">
    <location>
        <begin position="378"/>
        <end position="400"/>
    </location>
</feature>
<comment type="caution">
    <text evidence="8">The sequence shown here is derived from an EMBL/GenBank/DDBJ whole genome shotgun (WGS) entry which is preliminary data.</text>
</comment>
<name>A0A1F8AYM3_9BACT</name>
<accession>A0A1F8AYM3</accession>
<dbReference type="PANTHER" id="PTHR30250:SF10">
    <property type="entry name" value="LIPOPOLYSACCHARIDE BIOSYNTHESIS PROTEIN WZXC"/>
    <property type="match status" value="1"/>
</dbReference>
<proteinExistence type="inferred from homology"/>
<dbReference type="Proteomes" id="UP000177794">
    <property type="component" value="Unassembled WGS sequence"/>
</dbReference>
<dbReference type="STRING" id="1802511.A3E15_01360"/>
<feature type="transmembrane region" description="Helical" evidence="7">
    <location>
        <begin position="75"/>
        <end position="102"/>
    </location>
</feature>
<dbReference type="GO" id="GO:0005886">
    <property type="term" value="C:plasma membrane"/>
    <property type="evidence" value="ECO:0007669"/>
    <property type="project" value="UniProtKB-SubCell"/>
</dbReference>
<keyword evidence="3" id="KW-1003">Cell membrane</keyword>
<keyword evidence="5 7" id="KW-1133">Transmembrane helix</keyword>
<feature type="transmembrane region" description="Helical" evidence="7">
    <location>
        <begin position="114"/>
        <end position="133"/>
    </location>
</feature>